<keyword evidence="2" id="KW-0238">DNA-binding</keyword>
<dbReference type="AlphaFoldDB" id="A0A1G9GCY9"/>
<dbReference type="EMBL" id="FNFU01000021">
    <property type="protein sequence ID" value="SDK98431.1"/>
    <property type="molecule type" value="Genomic_DNA"/>
</dbReference>
<keyword evidence="3" id="KW-1185">Reference proteome</keyword>
<evidence type="ECO:0000256" key="1">
    <source>
        <dbReference type="SAM" id="MobiDB-lite"/>
    </source>
</evidence>
<gene>
    <name evidence="2" type="ORF">SAMN05216282_12122</name>
</gene>
<dbReference type="OrthoDB" id="9148135at2"/>
<sequence length="391" mass="42329">MSTLASRRDVIRIRLVRQGLFDGRLRGVTEVTDRLLALQAQDYAAAKWALGVRAPGTTLADVDAAINSGRIVRSWPMRGTLHFVPAVDLGWMQQLTGPRIVSRSRTRHAQLDIDRDVIERARAVAVHALSGGRELSRAEFLAVLEENGIGTSGQRGYHLIGHLALTGTLCWGPQRGRQQVLVLLDEWVRSPRRLDRDEALGEFVLRYFDGHGPATLRDFAWWSQLTVADARAGLAVAADRLAELVVDGVTYYLAAAADTGDADEAKGHPTQRSPLLALPAFDEYLIGYQDRSFAIDDGSLGRVVPGGNGMFLPLILASGRVIGTWRQTKTARSVSLEPRPFDPLSAGQAREFERAVAQYAHFLGLSVGGNPTAAPTAAPAAAPAEPEPPLA</sequence>
<feature type="compositionally biased region" description="Low complexity" evidence="1">
    <location>
        <begin position="372"/>
        <end position="384"/>
    </location>
</feature>
<accession>A0A1G9GCY9</accession>
<dbReference type="GO" id="GO:0003677">
    <property type="term" value="F:DNA binding"/>
    <property type="evidence" value="ECO:0007669"/>
    <property type="project" value="UniProtKB-KW"/>
</dbReference>
<dbReference type="STRING" id="386301.SAMN05216282_12122"/>
<dbReference type="Pfam" id="PF06224">
    <property type="entry name" value="AlkZ-like"/>
    <property type="match status" value="1"/>
</dbReference>
<dbReference type="Proteomes" id="UP000198701">
    <property type="component" value="Unassembled WGS sequence"/>
</dbReference>
<name>A0A1G9GCY9_9MICO</name>
<protein>
    <submittedName>
        <fullName evidence="2">Winged helix DNA-binding domain-containing protein</fullName>
    </submittedName>
</protein>
<dbReference type="RefSeq" id="WP_092324695.1">
    <property type="nucleotide sequence ID" value="NZ_FNFU01000021.1"/>
</dbReference>
<proteinExistence type="predicted"/>
<evidence type="ECO:0000313" key="2">
    <source>
        <dbReference type="EMBL" id="SDK98431.1"/>
    </source>
</evidence>
<feature type="region of interest" description="Disordered" evidence="1">
    <location>
        <begin position="372"/>
        <end position="391"/>
    </location>
</feature>
<dbReference type="PANTHER" id="PTHR38479:SF2">
    <property type="entry name" value="WINGED HELIX DNA-BINDING DOMAIN-CONTAINING PROTEIN"/>
    <property type="match status" value="1"/>
</dbReference>
<reference evidence="2 3" key="1">
    <citation type="submission" date="2016-10" db="EMBL/GenBank/DDBJ databases">
        <authorList>
            <person name="de Groot N.N."/>
        </authorList>
    </citation>
    <scope>NUCLEOTIDE SEQUENCE [LARGE SCALE GENOMIC DNA]</scope>
    <source>
        <strain evidence="2 3">CGMCC 1.5382</strain>
    </source>
</reference>
<dbReference type="PANTHER" id="PTHR38479">
    <property type="entry name" value="LMO0824 PROTEIN"/>
    <property type="match status" value="1"/>
</dbReference>
<evidence type="ECO:0000313" key="3">
    <source>
        <dbReference type="Proteomes" id="UP000198701"/>
    </source>
</evidence>
<dbReference type="InterPro" id="IPR009351">
    <property type="entry name" value="AlkZ-like"/>
</dbReference>
<organism evidence="2 3">
    <name type="scientific">Cryobacterium psychrotolerans</name>
    <dbReference type="NCBI Taxonomy" id="386301"/>
    <lineage>
        <taxon>Bacteria</taxon>
        <taxon>Bacillati</taxon>
        <taxon>Actinomycetota</taxon>
        <taxon>Actinomycetes</taxon>
        <taxon>Micrococcales</taxon>
        <taxon>Microbacteriaceae</taxon>
        <taxon>Cryobacterium</taxon>
    </lineage>
</organism>